<gene>
    <name evidence="1" type="ORF">CPB83DRAFT_907358</name>
</gene>
<reference evidence="1" key="1">
    <citation type="submission" date="2020-11" db="EMBL/GenBank/DDBJ databases">
        <authorList>
            <consortium name="DOE Joint Genome Institute"/>
            <person name="Ahrendt S."/>
            <person name="Riley R."/>
            <person name="Andreopoulos W."/>
            <person name="Labutti K."/>
            <person name="Pangilinan J."/>
            <person name="Ruiz-Duenas F.J."/>
            <person name="Barrasa J.M."/>
            <person name="Sanchez-Garcia M."/>
            <person name="Camarero S."/>
            <person name="Miyauchi S."/>
            <person name="Serrano A."/>
            <person name="Linde D."/>
            <person name="Babiker R."/>
            <person name="Drula E."/>
            <person name="Ayuso-Fernandez I."/>
            <person name="Pacheco R."/>
            <person name="Padilla G."/>
            <person name="Ferreira P."/>
            <person name="Barriuso J."/>
            <person name="Kellner H."/>
            <person name="Castanera R."/>
            <person name="Alfaro M."/>
            <person name="Ramirez L."/>
            <person name="Pisabarro A.G."/>
            <person name="Kuo A."/>
            <person name="Tritt A."/>
            <person name="Lipzen A."/>
            <person name="He G."/>
            <person name="Yan M."/>
            <person name="Ng V."/>
            <person name="Cullen D."/>
            <person name="Martin F."/>
            <person name="Rosso M.-N."/>
            <person name="Henrissat B."/>
            <person name="Hibbett D."/>
            <person name="Martinez A.T."/>
            <person name="Grigoriev I.V."/>
        </authorList>
    </citation>
    <scope>NUCLEOTIDE SEQUENCE</scope>
    <source>
        <strain evidence="1">CBS 506.95</strain>
    </source>
</reference>
<protein>
    <recommendedName>
        <fullName evidence="3">F-box domain-containing protein</fullName>
    </recommendedName>
</protein>
<evidence type="ECO:0008006" key="3">
    <source>
        <dbReference type="Google" id="ProtNLM"/>
    </source>
</evidence>
<keyword evidence="2" id="KW-1185">Reference proteome</keyword>
<dbReference type="Proteomes" id="UP000807306">
    <property type="component" value="Unassembled WGS sequence"/>
</dbReference>
<dbReference type="OrthoDB" id="2269034at2759"/>
<evidence type="ECO:0000313" key="1">
    <source>
        <dbReference type="EMBL" id="KAF9527757.1"/>
    </source>
</evidence>
<sequence length="575" mass="66357">MDSHCYMCYQPTATDTENYNINCVEVEGGPCVHCAQLEELDFQANEVKENLRRILDMRKQQLTARNHHHDPFTSRLPLELATRIFKYCLPPIPTIDNFGCSPRFIDLGYGIPSTARPQFLLGAVCRAWRRILWSNPEFWNVLKMVLTPSSPLFLGNTIKEWIRRSRNFPLYIYLLYTDSKQIRRVQHHHKIDIPTLLRSVVNTLSSCAPRWSIVELGLPAIYMSQLQCDPSITVGARGLCLLLTSASAGMSVPANARQVRFDGSFNLSVKPRPERLHLTSFLLVNVSMDWSCLTHFDGQYFRLDECLEIMRRAPRMTHFFLHSVVPIRQPLQLPLFPIVHTSIQTLHFVQCCKEIWDLITCPSLSNLTLGGKFQVSPDLQRFVVRSGHALIHLSLNIELGQEPELIELLKQLPMLQHLDLGNPLLDPFFTYLGETTYRDENVNEREAFLPRLRKLTFTGDRTFSWSSVHLLSPPNQPEQRQLRRPLDNIILSVTYTLDGVQPPDREVPFQDAEQVDYIDRHSLEQILECIKEGVGFDIYFDDRDIIYPSKQRYGMIEGECSTSRKAEEMSELEIN</sequence>
<dbReference type="EMBL" id="MU157858">
    <property type="protein sequence ID" value="KAF9527757.1"/>
    <property type="molecule type" value="Genomic_DNA"/>
</dbReference>
<dbReference type="Gene3D" id="3.80.10.10">
    <property type="entry name" value="Ribonuclease Inhibitor"/>
    <property type="match status" value="1"/>
</dbReference>
<organism evidence="1 2">
    <name type="scientific">Crepidotus variabilis</name>
    <dbReference type="NCBI Taxonomy" id="179855"/>
    <lineage>
        <taxon>Eukaryota</taxon>
        <taxon>Fungi</taxon>
        <taxon>Dikarya</taxon>
        <taxon>Basidiomycota</taxon>
        <taxon>Agaricomycotina</taxon>
        <taxon>Agaricomycetes</taxon>
        <taxon>Agaricomycetidae</taxon>
        <taxon>Agaricales</taxon>
        <taxon>Agaricineae</taxon>
        <taxon>Crepidotaceae</taxon>
        <taxon>Crepidotus</taxon>
    </lineage>
</organism>
<dbReference type="InterPro" id="IPR032675">
    <property type="entry name" value="LRR_dom_sf"/>
</dbReference>
<accession>A0A9P6EF39</accession>
<dbReference type="SUPFAM" id="SSF52047">
    <property type="entry name" value="RNI-like"/>
    <property type="match status" value="1"/>
</dbReference>
<evidence type="ECO:0000313" key="2">
    <source>
        <dbReference type="Proteomes" id="UP000807306"/>
    </source>
</evidence>
<comment type="caution">
    <text evidence="1">The sequence shown here is derived from an EMBL/GenBank/DDBJ whole genome shotgun (WGS) entry which is preliminary data.</text>
</comment>
<proteinExistence type="predicted"/>
<name>A0A9P6EF39_9AGAR</name>
<dbReference type="AlphaFoldDB" id="A0A9P6EF39"/>